<comment type="caution">
    <text evidence="8">The sequence shown here is derived from an EMBL/GenBank/DDBJ whole genome shotgun (WGS) entry which is preliminary data.</text>
</comment>
<evidence type="ECO:0000256" key="6">
    <source>
        <dbReference type="ARBA" id="ARBA00023242"/>
    </source>
</evidence>
<gene>
    <name evidence="8" type="ORF">F5X68DRAFT_269525</name>
</gene>
<evidence type="ECO:0000313" key="8">
    <source>
        <dbReference type="EMBL" id="KAH6685061.1"/>
    </source>
</evidence>
<evidence type="ECO:0000256" key="2">
    <source>
        <dbReference type="ARBA" id="ARBA00022833"/>
    </source>
</evidence>
<keyword evidence="5" id="KW-0804">Transcription</keyword>
<dbReference type="OrthoDB" id="2593732at2759"/>
<dbReference type="PANTHER" id="PTHR36206">
    <property type="entry name" value="ASPERCRYPTIN BIOSYNTHESIS CLUSTER-SPECIFIC TRANSCRIPTION REGULATOR ATNN-RELATED"/>
    <property type="match status" value="1"/>
</dbReference>
<dbReference type="Proteomes" id="UP000770015">
    <property type="component" value="Unassembled WGS sequence"/>
</dbReference>
<keyword evidence="2" id="KW-0862">Zinc</keyword>
<evidence type="ECO:0000256" key="4">
    <source>
        <dbReference type="ARBA" id="ARBA00023125"/>
    </source>
</evidence>
<reference evidence="8" key="1">
    <citation type="journal article" date="2021" name="Nat. Commun.">
        <title>Genetic determinants of endophytism in the Arabidopsis root mycobiome.</title>
        <authorList>
            <person name="Mesny F."/>
            <person name="Miyauchi S."/>
            <person name="Thiergart T."/>
            <person name="Pickel B."/>
            <person name="Atanasova L."/>
            <person name="Karlsson M."/>
            <person name="Huettel B."/>
            <person name="Barry K.W."/>
            <person name="Haridas S."/>
            <person name="Chen C."/>
            <person name="Bauer D."/>
            <person name="Andreopoulos W."/>
            <person name="Pangilinan J."/>
            <person name="LaButti K."/>
            <person name="Riley R."/>
            <person name="Lipzen A."/>
            <person name="Clum A."/>
            <person name="Drula E."/>
            <person name="Henrissat B."/>
            <person name="Kohler A."/>
            <person name="Grigoriev I.V."/>
            <person name="Martin F.M."/>
            <person name="Hacquard S."/>
        </authorList>
    </citation>
    <scope>NUCLEOTIDE SEQUENCE</scope>
    <source>
        <strain evidence="8">MPI-SDFR-AT-0117</strain>
    </source>
</reference>
<keyword evidence="9" id="KW-1185">Reference proteome</keyword>
<keyword evidence="4" id="KW-0238">DNA-binding</keyword>
<feature type="compositionally biased region" description="Polar residues" evidence="7">
    <location>
        <begin position="16"/>
        <end position="28"/>
    </location>
</feature>
<evidence type="ECO:0000256" key="7">
    <source>
        <dbReference type="SAM" id="MobiDB-lite"/>
    </source>
</evidence>
<evidence type="ECO:0000256" key="5">
    <source>
        <dbReference type="ARBA" id="ARBA00023163"/>
    </source>
</evidence>
<dbReference type="GO" id="GO:0046872">
    <property type="term" value="F:metal ion binding"/>
    <property type="evidence" value="ECO:0007669"/>
    <property type="project" value="UniProtKB-KW"/>
</dbReference>
<dbReference type="GO" id="GO:0003677">
    <property type="term" value="F:DNA binding"/>
    <property type="evidence" value="ECO:0007669"/>
    <property type="project" value="UniProtKB-KW"/>
</dbReference>
<name>A0A9P8V8L4_9PEZI</name>
<dbReference type="AlphaFoldDB" id="A0A9P8V8L4"/>
<proteinExistence type="predicted"/>
<dbReference type="EMBL" id="JAGSXJ010000016">
    <property type="protein sequence ID" value="KAH6685061.1"/>
    <property type="molecule type" value="Genomic_DNA"/>
</dbReference>
<evidence type="ECO:0000313" key="9">
    <source>
        <dbReference type="Proteomes" id="UP000770015"/>
    </source>
</evidence>
<keyword evidence="1" id="KW-0479">Metal-binding</keyword>
<accession>A0A9P8V8L4</accession>
<keyword evidence="3" id="KW-0805">Transcription regulation</keyword>
<dbReference type="InterPro" id="IPR052360">
    <property type="entry name" value="Transcr_Regulatory_Proteins"/>
</dbReference>
<dbReference type="PANTHER" id="PTHR36206:SF4">
    <property type="entry name" value="HYPOTHETICAL CONSERVED PROTEIN (EUROFUNG)-RELATED"/>
    <property type="match status" value="1"/>
</dbReference>
<organism evidence="8 9">
    <name type="scientific">Plectosphaerella plurivora</name>
    <dbReference type="NCBI Taxonomy" id="936078"/>
    <lineage>
        <taxon>Eukaryota</taxon>
        <taxon>Fungi</taxon>
        <taxon>Dikarya</taxon>
        <taxon>Ascomycota</taxon>
        <taxon>Pezizomycotina</taxon>
        <taxon>Sordariomycetes</taxon>
        <taxon>Hypocreomycetidae</taxon>
        <taxon>Glomerellales</taxon>
        <taxon>Plectosphaerellaceae</taxon>
        <taxon>Plectosphaerella</taxon>
    </lineage>
</organism>
<evidence type="ECO:0000256" key="3">
    <source>
        <dbReference type="ARBA" id="ARBA00023015"/>
    </source>
</evidence>
<protein>
    <submittedName>
        <fullName evidence="8">C6 zinc finger domain-containing protein</fullName>
    </submittedName>
</protein>
<keyword evidence="6" id="KW-0539">Nucleus</keyword>
<feature type="region of interest" description="Disordered" evidence="7">
    <location>
        <begin position="1"/>
        <end position="28"/>
    </location>
</feature>
<evidence type="ECO:0000256" key="1">
    <source>
        <dbReference type="ARBA" id="ARBA00022723"/>
    </source>
</evidence>
<sequence>MSTGRKCDGYAPPQPNKGQSPASSQSSPELLELTAYSIPFRMPGSQRDRQLLHYFCVRGAAELSGFVNNDFWSQTALLASQNETIVRQSLIALSSLHLDLSRASGSDIVTEKVGKETLTQYGKALRSLQTRINRSDETPQARFETSKAALICCALFHCFESAMGESEAALRHLSNGLHLLAEHDKHQAVEDEHMPSLRDLFGRLDLQATFFDDGRTPSLQMVSPLERNTGLFAGPMGTFFTLGEAQKHLNRLQNWLLHLITDNLQYHNQPAHCVPQSALAEKAQLVMEFQHWAQRYNNFISGSSEFGQSEFVHGGRDQAVQTLWAHHAMSEMLLASKIPDNPEIFGDIPNHRALQLIQRCESILLPLTKVEGSSPCSSFSGTFTALPYRSLSSETGVIVALFLLAMKCADEQVIEAATDLLVTSQRREGLYDAVTMAKLVHQLKTVRNQRKQGLEEVGMGVGGDMPLEDWVEDLIDQTPGGAGALASLVGEVPGGQMQQRHGSFNI</sequence>